<comment type="caution">
    <text evidence="1">The sequence shown here is derived from an EMBL/GenBank/DDBJ whole genome shotgun (WGS) entry which is preliminary data.</text>
</comment>
<protein>
    <submittedName>
        <fullName evidence="1">Uncharacterized protein</fullName>
    </submittedName>
</protein>
<name>A0AAD5MXQ9_PARTN</name>
<organism evidence="1 2">
    <name type="scientific">Parelaphostrongylus tenuis</name>
    <name type="common">Meningeal worm</name>
    <dbReference type="NCBI Taxonomy" id="148309"/>
    <lineage>
        <taxon>Eukaryota</taxon>
        <taxon>Metazoa</taxon>
        <taxon>Ecdysozoa</taxon>
        <taxon>Nematoda</taxon>
        <taxon>Chromadorea</taxon>
        <taxon>Rhabditida</taxon>
        <taxon>Rhabditina</taxon>
        <taxon>Rhabditomorpha</taxon>
        <taxon>Strongyloidea</taxon>
        <taxon>Metastrongylidae</taxon>
        <taxon>Parelaphostrongylus</taxon>
    </lineage>
</organism>
<accession>A0AAD5MXQ9</accession>
<reference evidence="1" key="1">
    <citation type="submission" date="2021-06" db="EMBL/GenBank/DDBJ databases">
        <title>Parelaphostrongylus tenuis whole genome reference sequence.</title>
        <authorList>
            <person name="Garwood T.J."/>
            <person name="Larsen P.A."/>
            <person name="Fountain-Jones N.M."/>
            <person name="Garbe J.R."/>
            <person name="Macchietto M.G."/>
            <person name="Kania S.A."/>
            <person name="Gerhold R.W."/>
            <person name="Richards J.E."/>
            <person name="Wolf T.M."/>
        </authorList>
    </citation>
    <scope>NUCLEOTIDE SEQUENCE</scope>
    <source>
        <strain evidence="1">MNPRO001-30</strain>
        <tissue evidence="1">Meninges</tissue>
    </source>
</reference>
<proteinExistence type="predicted"/>
<gene>
    <name evidence="1" type="ORF">KIN20_015717</name>
</gene>
<keyword evidence="2" id="KW-1185">Reference proteome</keyword>
<evidence type="ECO:0000313" key="1">
    <source>
        <dbReference type="EMBL" id="KAJ1357546.1"/>
    </source>
</evidence>
<dbReference type="AlphaFoldDB" id="A0AAD5MXQ9"/>
<sequence length="120" mass="13522">MEMTSKDVETVMALFCYQGLINHAALHFTNALPRSHTVPVIDRFDSIDWELLRIGNTSTRMCSQADGMRHMSDASELVKHKIHSYQMNRGDGGNPERSTNYVITHSFSCSEMITQASVTI</sequence>
<dbReference type="Proteomes" id="UP001196413">
    <property type="component" value="Unassembled WGS sequence"/>
</dbReference>
<evidence type="ECO:0000313" key="2">
    <source>
        <dbReference type="Proteomes" id="UP001196413"/>
    </source>
</evidence>
<dbReference type="EMBL" id="JAHQIW010003178">
    <property type="protein sequence ID" value="KAJ1357546.1"/>
    <property type="molecule type" value="Genomic_DNA"/>
</dbReference>